<dbReference type="GO" id="GO:0003676">
    <property type="term" value="F:nucleic acid binding"/>
    <property type="evidence" value="ECO:0007669"/>
    <property type="project" value="InterPro"/>
</dbReference>
<dbReference type="AlphaFoldDB" id="A0A9Q0JAN9"/>
<keyword evidence="4" id="KW-1185">Reference proteome</keyword>
<evidence type="ECO:0000313" key="3">
    <source>
        <dbReference type="EMBL" id="KAJ4834658.1"/>
    </source>
</evidence>
<dbReference type="InterPro" id="IPR001878">
    <property type="entry name" value="Znf_CCHC"/>
</dbReference>
<comment type="caution">
    <text evidence="3">The sequence shown here is derived from an EMBL/GenBank/DDBJ whole genome shotgun (WGS) entry which is preliminary data.</text>
</comment>
<keyword evidence="1" id="KW-0862">Zinc</keyword>
<dbReference type="InterPro" id="IPR025836">
    <property type="entry name" value="Zn_knuckle_CX2CX4HX4C"/>
</dbReference>
<keyword evidence="1" id="KW-0863">Zinc-finger</keyword>
<accession>A0A9Q0JAN9</accession>
<feature type="domain" description="CCHC-type" evidence="2">
    <location>
        <begin position="98"/>
        <end position="112"/>
    </location>
</feature>
<organism evidence="3 4">
    <name type="scientific">Turnera subulata</name>
    <dbReference type="NCBI Taxonomy" id="218843"/>
    <lineage>
        <taxon>Eukaryota</taxon>
        <taxon>Viridiplantae</taxon>
        <taxon>Streptophyta</taxon>
        <taxon>Embryophyta</taxon>
        <taxon>Tracheophyta</taxon>
        <taxon>Spermatophyta</taxon>
        <taxon>Magnoliopsida</taxon>
        <taxon>eudicotyledons</taxon>
        <taxon>Gunneridae</taxon>
        <taxon>Pentapetalae</taxon>
        <taxon>rosids</taxon>
        <taxon>fabids</taxon>
        <taxon>Malpighiales</taxon>
        <taxon>Passifloraceae</taxon>
        <taxon>Turnera</taxon>
    </lineage>
</organism>
<name>A0A9Q0JAN9_9ROSI</name>
<reference evidence="3" key="1">
    <citation type="submission" date="2022-02" db="EMBL/GenBank/DDBJ databases">
        <authorList>
            <person name="Henning P.M."/>
            <person name="McCubbin A.G."/>
            <person name="Shore J.S."/>
        </authorList>
    </citation>
    <scope>NUCLEOTIDE SEQUENCE</scope>
    <source>
        <strain evidence="3">F60SS</strain>
        <tissue evidence="3">Leaves</tissue>
    </source>
</reference>
<proteinExistence type="predicted"/>
<dbReference type="Proteomes" id="UP001141552">
    <property type="component" value="Unassembled WGS sequence"/>
</dbReference>
<evidence type="ECO:0000259" key="2">
    <source>
        <dbReference type="PROSITE" id="PS50158"/>
    </source>
</evidence>
<gene>
    <name evidence="3" type="ORF">Tsubulata_043296</name>
</gene>
<keyword evidence="1" id="KW-0479">Metal-binding</keyword>
<sequence>MPAKTTCSTNQSRKPIPDRWARQPTRVPRQVWPEANPRLHSCWVQLHNIPKDFIRHSIITRVARANFSAFYSYDPYVVSLFGGKRFITFKYENLGSLCYRCGMVGHLIGGCPLEIRDCEGIELPHHTGYGHWMEPCHFEGRFWLYRIHPVVMDYDYGESIGDSGISVVQSRHGNGS</sequence>
<dbReference type="GO" id="GO:0008270">
    <property type="term" value="F:zinc ion binding"/>
    <property type="evidence" value="ECO:0007669"/>
    <property type="project" value="UniProtKB-KW"/>
</dbReference>
<evidence type="ECO:0000313" key="4">
    <source>
        <dbReference type="Proteomes" id="UP001141552"/>
    </source>
</evidence>
<dbReference type="Pfam" id="PF14392">
    <property type="entry name" value="zf-CCHC_4"/>
    <property type="match status" value="1"/>
</dbReference>
<dbReference type="PROSITE" id="PS50158">
    <property type="entry name" value="ZF_CCHC"/>
    <property type="match status" value="1"/>
</dbReference>
<protein>
    <recommendedName>
        <fullName evidence="2">CCHC-type domain-containing protein</fullName>
    </recommendedName>
</protein>
<dbReference type="EMBL" id="JAKUCV010004647">
    <property type="protein sequence ID" value="KAJ4834658.1"/>
    <property type="molecule type" value="Genomic_DNA"/>
</dbReference>
<reference evidence="3" key="2">
    <citation type="journal article" date="2023" name="Plants (Basel)">
        <title>Annotation of the Turnera subulata (Passifloraceae) Draft Genome Reveals the S-Locus Evolved after the Divergence of Turneroideae from Passifloroideae in a Stepwise Manner.</title>
        <authorList>
            <person name="Henning P.M."/>
            <person name="Roalson E.H."/>
            <person name="Mir W."/>
            <person name="McCubbin A.G."/>
            <person name="Shore J.S."/>
        </authorList>
    </citation>
    <scope>NUCLEOTIDE SEQUENCE</scope>
    <source>
        <strain evidence="3">F60SS</strain>
    </source>
</reference>
<evidence type="ECO:0000256" key="1">
    <source>
        <dbReference type="PROSITE-ProRule" id="PRU00047"/>
    </source>
</evidence>